<keyword evidence="4" id="KW-1185">Reference proteome</keyword>
<evidence type="ECO:0000256" key="1">
    <source>
        <dbReference type="SAM" id="Coils"/>
    </source>
</evidence>
<evidence type="ECO:0000313" key="4">
    <source>
        <dbReference type="Proteomes" id="UP000326837"/>
    </source>
</evidence>
<feature type="coiled-coil region" evidence="1">
    <location>
        <begin position="79"/>
        <end position="106"/>
    </location>
</feature>
<name>A0A5K7XAB7_9BACT</name>
<dbReference type="InterPro" id="IPR011989">
    <property type="entry name" value="ARM-like"/>
</dbReference>
<keyword evidence="1" id="KW-0175">Coiled coil</keyword>
<feature type="chain" id="PRO_5024990761" description="HEAT repeat domain-containing protein" evidence="2">
    <location>
        <begin position="27"/>
        <end position="541"/>
    </location>
</feature>
<organism evidence="3 4">
    <name type="scientific">Lacipirellula parvula</name>
    <dbReference type="NCBI Taxonomy" id="2650471"/>
    <lineage>
        <taxon>Bacteria</taxon>
        <taxon>Pseudomonadati</taxon>
        <taxon>Planctomycetota</taxon>
        <taxon>Planctomycetia</taxon>
        <taxon>Pirellulales</taxon>
        <taxon>Lacipirellulaceae</taxon>
        <taxon>Lacipirellula</taxon>
    </lineage>
</organism>
<dbReference type="PROSITE" id="PS51257">
    <property type="entry name" value="PROKAR_LIPOPROTEIN"/>
    <property type="match status" value="1"/>
</dbReference>
<proteinExistence type="predicted"/>
<evidence type="ECO:0000256" key="2">
    <source>
        <dbReference type="SAM" id="SignalP"/>
    </source>
</evidence>
<dbReference type="AlphaFoldDB" id="A0A5K7XAB7"/>
<dbReference type="KEGG" id="lpav:PLANPX_1303"/>
<reference evidence="4" key="1">
    <citation type="submission" date="2019-10" db="EMBL/GenBank/DDBJ databases">
        <title>Lacipirellula parvula gen. nov., sp. nov., representing a lineage of planctomycetes widespread in freshwater anoxic habitats, and description of the family Lacipirellulaceae.</title>
        <authorList>
            <person name="Dedysh S.N."/>
            <person name="Kulichevskaya I.S."/>
            <person name="Beletsky A.V."/>
            <person name="Rakitin A.L."/>
            <person name="Mardanov A.V."/>
            <person name="Ivanova A.A."/>
            <person name="Saltykova V.X."/>
            <person name="Rijpstra W.I.C."/>
            <person name="Sinninghe Damste J.S."/>
            <person name="Ravin N.V."/>
        </authorList>
    </citation>
    <scope>NUCLEOTIDE SEQUENCE [LARGE SCALE GENOMIC DNA]</scope>
    <source>
        <strain evidence="4">PX69</strain>
    </source>
</reference>
<evidence type="ECO:0008006" key="5">
    <source>
        <dbReference type="Google" id="ProtNLM"/>
    </source>
</evidence>
<dbReference type="Proteomes" id="UP000326837">
    <property type="component" value="Chromosome"/>
</dbReference>
<accession>A0A5K7XAB7</accession>
<feature type="signal peptide" evidence="2">
    <location>
        <begin position="1"/>
        <end position="26"/>
    </location>
</feature>
<sequence>MRTMATRTILPPLLAMLMLLVGCAQNEGVKTANELLSSMQAVTALLKSVQDPASAQVAAPKLGPAYQQMIDALNKMVAYEQKHGQVRALKGTINNLEKNVATSRAEFTAECERIDSMKGLPAEFWEPMRLYNTKILFAGLQAAGEVEAAATELISQMLAMYDSIGVKNVVECGVTNVFPEDRAETIEKLRKLCGEGAQLIEFDDPDRPNAIMVMMGPVSDFDGMVKKIDFGQVTEQEKNRGEFELEVRFDPDPQQYPAAPLVDDASQPMSPPPIAAEAHAHAEAAHAEAMKQHDEAIARMRGEVARMGGDTSHFDNMPDLRPHLSGGALDEPDESDPDYHKKLAEALDGGDEFQKRRAMEKLLDVEPSSVADKEVRAKIARGFREVAFESPVHQKVAVEGLILWGGKHSVPLLIELMQKNSEMSVDDSVYDGLAKHPTPEGAEAVANRLTSFFDKAKAYACLKKMGPEAEEAVIEVAPIDDLEVNMFALEFFKDHGTKKCYAILQRARKSPNPQIQQAAMDAIREVRQREKEGKGQAKPAA</sequence>
<gene>
    <name evidence="3" type="ORF">PLANPX_1303</name>
</gene>
<keyword evidence="2" id="KW-0732">Signal</keyword>
<protein>
    <recommendedName>
        <fullName evidence="5">HEAT repeat domain-containing protein</fullName>
    </recommendedName>
</protein>
<dbReference type="Gene3D" id="1.25.10.10">
    <property type="entry name" value="Leucine-rich Repeat Variant"/>
    <property type="match status" value="1"/>
</dbReference>
<dbReference type="EMBL" id="AP021861">
    <property type="protein sequence ID" value="BBO31691.1"/>
    <property type="molecule type" value="Genomic_DNA"/>
</dbReference>
<evidence type="ECO:0000313" key="3">
    <source>
        <dbReference type="EMBL" id="BBO31691.1"/>
    </source>
</evidence>